<dbReference type="GO" id="GO:0005737">
    <property type="term" value="C:cytoplasm"/>
    <property type="evidence" value="ECO:0007669"/>
    <property type="project" value="UniProtKB-SubCell"/>
</dbReference>
<dbReference type="HAMAP" id="MF_00639">
    <property type="entry name" value="MurD"/>
    <property type="match status" value="1"/>
</dbReference>
<keyword evidence="4 7" id="KW-0436">Ligase</keyword>
<dbReference type="InterPro" id="IPR004101">
    <property type="entry name" value="Mur_ligase_C"/>
</dbReference>
<keyword evidence="7 8" id="KW-0131">Cell cycle</keyword>
<dbReference type="Gene3D" id="3.90.190.20">
    <property type="entry name" value="Mur ligase, C-terminal domain"/>
    <property type="match status" value="1"/>
</dbReference>
<dbReference type="GO" id="GO:0051301">
    <property type="term" value="P:cell division"/>
    <property type="evidence" value="ECO:0007669"/>
    <property type="project" value="UniProtKB-KW"/>
</dbReference>
<dbReference type="SUPFAM" id="SSF51984">
    <property type="entry name" value="MurCD N-terminal domain"/>
    <property type="match status" value="1"/>
</dbReference>
<dbReference type="GO" id="GO:0009252">
    <property type="term" value="P:peptidoglycan biosynthetic process"/>
    <property type="evidence" value="ECO:0007669"/>
    <property type="project" value="UniProtKB-UniRule"/>
</dbReference>
<dbReference type="NCBIfam" id="TIGR01087">
    <property type="entry name" value="murD"/>
    <property type="match status" value="1"/>
</dbReference>
<evidence type="ECO:0000256" key="3">
    <source>
        <dbReference type="ARBA" id="ARBA00022490"/>
    </source>
</evidence>
<dbReference type="InterPro" id="IPR036615">
    <property type="entry name" value="Mur_ligase_C_dom_sf"/>
</dbReference>
<comment type="pathway">
    <text evidence="2 7 8">Cell wall biogenesis; peptidoglycan biosynthesis.</text>
</comment>
<evidence type="ECO:0000313" key="11">
    <source>
        <dbReference type="EMBL" id="ACP06626.1"/>
    </source>
</evidence>
<keyword evidence="6 7" id="KW-0067">ATP-binding</keyword>
<evidence type="ECO:0000256" key="5">
    <source>
        <dbReference type="ARBA" id="ARBA00022741"/>
    </source>
</evidence>
<dbReference type="KEGG" id="vcm:VCM66_2326"/>
<dbReference type="UniPathway" id="UPA00219"/>
<reference evidence="11 12" key="1">
    <citation type="journal article" date="2008" name="PLoS ONE">
        <title>A recalibrated molecular clock and independent origins for the cholera pandemic clones.</title>
        <authorList>
            <person name="Feng L."/>
            <person name="Reeves P.R."/>
            <person name="Lan R."/>
            <person name="Ren Y."/>
            <person name="Gao C."/>
            <person name="Zhou Z."/>
            <person name="Ren Y."/>
            <person name="Cheng J."/>
            <person name="Wang W."/>
            <person name="Wang J."/>
            <person name="Qian W."/>
            <person name="Li D."/>
            <person name="Wang L."/>
        </authorList>
    </citation>
    <scope>NUCLEOTIDE SEQUENCE [LARGE SCALE GENOMIC DNA]</scope>
    <source>
        <strain evidence="11 12">M66-2</strain>
    </source>
</reference>
<evidence type="ECO:0000256" key="8">
    <source>
        <dbReference type="RuleBase" id="RU003664"/>
    </source>
</evidence>
<dbReference type="PANTHER" id="PTHR43692:SF1">
    <property type="entry name" value="UDP-N-ACETYLMURAMOYLALANINE--D-GLUTAMATE LIGASE"/>
    <property type="match status" value="1"/>
</dbReference>
<dbReference type="EMBL" id="CP001233">
    <property type="protein sequence ID" value="ACP06626.1"/>
    <property type="molecule type" value="Genomic_DNA"/>
</dbReference>
<dbReference type="HOGENOM" id="CLU_032540_1_0_6"/>
<dbReference type="InterPro" id="IPR036565">
    <property type="entry name" value="Mur-like_cat_sf"/>
</dbReference>
<dbReference type="GO" id="GO:0071555">
    <property type="term" value="P:cell wall organization"/>
    <property type="evidence" value="ECO:0007669"/>
    <property type="project" value="UniProtKB-KW"/>
</dbReference>
<evidence type="ECO:0000256" key="6">
    <source>
        <dbReference type="ARBA" id="ARBA00022840"/>
    </source>
</evidence>
<keyword evidence="7 8" id="KW-0961">Cell wall biogenesis/degradation</keyword>
<comment type="catalytic activity">
    <reaction evidence="7 8">
        <text>UDP-N-acetyl-alpha-D-muramoyl-L-alanine + D-glutamate + ATP = UDP-N-acetyl-alpha-D-muramoyl-L-alanyl-D-glutamate + ADP + phosphate + H(+)</text>
        <dbReference type="Rhea" id="RHEA:16429"/>
        <dbReference type="ChEBI" id="CHEBI:15378"/>
        <dbReference type="ChEBI" id="CHEBI:29986"/>
        <dbReference type="ChEBI" id="CHEBI:30616"/>
        <dbReference type="ChEBI" id="CHEBI:43474"/>
        <dbReference type="ChEBI" id="CHEBI:83898"/>
        <dbReference type="ChEBI" id="CHEBI:83900"/>
        <dbReference type="ChEBI" id="CHEBI:456216"/>
        <dbReference type="EC" id="6.3.2.9"/>
    </reaction>
</comment>
<evidence type="ECO:0000256" key="7">
    <source>
        <dbReference type="HAMAP-Rule" id="MF_00639"/>
    </source>
</evidence>
<dbReference type="Gene3D" id="3.40.1190.10">
    <property type="entry name" value="Mur-like, catalytic domain"/>
    <property type="match status" value="1"/>
</dbReference>
<comment type="similarity">
    <text evidence="7">Belongs to the MurCDEF family.</text>
</comment>
<dbReference type="InterPro" id="IPR005762">
    <property type="entry name" value="MurD"/>
</dbReference>
<dbReference type="Proteomes" id="UP000001217">
    <property type="component" value="Chromosome I"/>
</dbReference>
<evidence type="ECO:0000259" key="9">
    <source>
        <dbReference type="Pfam" id="PF02875"/>
    </source>
</evidence>
<comment type="function">
    <text evidence="7 8">Cell wall formation. Catalyzes the addition of glutamate to the nucleotide precursor UDP-N-acetylmuramoyl-L-alanine (UMA).</text>
</comment>
<dbReference type="AlphaFoldDB" id="C3LQU8"/>
<evidence type="ECO:0000256" key="2">
    <source>
        <dbReference type="ARBA" id="ARBA00004752"/>
    </source>
</evidence>
<dbReference type="Pfam" id="PF21799">
    <property type="entry name" value="MurD-like_N"/>
    <property type="match status" value="1"/>
</dbReference>
<dbReference type="GO" id="GO:0005524">
    <property type="term" value="F:ATP binding"/>
    <property type="evidence" value="ECO:0007669"/>
    <property type="project" value="UniProtKB-UniRule"/>
</dbReference>
<dbReference type="Pfam" id="PF08245">
    <property type="entry name" value="Mur_ligase_M"/>
    <property type="match status" value="1"/>
</dbReference>
<feature type="domain" description="Mur ligase central" evidence="10">
    <location>
        <begin position="140"/>
        <end position="309"/>
    </location>
</feature>
<organism evidence="11 12">
    <name type="scientific">Vibrio cholerae serotype O1 (strain M66-2)</name>
    <dbReference type="NCBI Taxonomy" id="579112"/>
    <lineage>
        <taxon>Bacteria</taxon>
        <taxon>Pseudomonadati</taxon>
        <taxon>Pseudomonadota</taxon>
        <taxon>Gammaproteobacteria</taxon>
        <taxon>Vibrionales</taxon>
        <taxon>Vibrionaceae</taxon>
        <taxon>Vibrio</taxon>
    </lineage>
</organism>
<keyword evidence="7 8" id="KW-0133">Cell shape</keyword>
<comment type="subcellular location">
    <subcellularLocation>
        <location evidence="1 7 8">Cytoplasm</location>
    </subcellularLocation>
</comment>
<keyword evidence="3 7" id="KW-0963">Cytoplasm</keyword>
<evidence type="ECO:0000313" key="12">
    <source>
        <dbReference type="Proteomes" id="UP000001217"/>
    </source>
</evidence>
<dbReference type="SUPFAM" id="SSF53623">
    <property type="entry name" value="MurD-like peptide ligases, catalytic domain"/>
    <property type="match status" value="1"/>
</dbReference>
<keyword evidence="7 8" id="KW-0132">Cell division</keyword>
<keyword evidence="7 8" id="KW-0573">Peptidoglycan synthesis</keyword>
<dbReference type="SUPFAM" id="SSF53244">
    <property type="entry name" value="MurD-like peptide ligases, peptide-binding domain"/>
    <property type="match status" value="1"/>
</dbReference>
<feature type="binding site" evidence="7">
    <location>
        <begin position="142"/>
        <end position="148"/>
    </location>
    <ligand>
        <name>ATP</name>
        <dbReference type="ChEBI" id="CHEBI:30616"/>
    </ligand>
</feature>
<evidence type="ECO:0000256" key="4">
    <source>
        <dbReference type="ARBA" id="ARBA00022598"/>
    </source>
</evidence>
<dbReference type="GO" id="GO:0008360">
    <property type="term" value="P:regulation of cell shape"/>
    <property type="evidence" value="ECO:0007669"/>
    <property type="project" value="UniProtKB-KW"/>
</dbReference>
<dbReference type="GO" id="GO:0008764">
    <property type="term" value="F:UDP-N-acetylmuramoylalanine-D-glutamate ligase activity"/>
    <property type="evidence" value="ECO:0007669"/>
    <property type="project" value="UniProtKB-UniRule"/>
</dbReference>
<dbReference type="PANTHER" id="PTHR43692">
    <property type="entry name" value="UDP-N-ACETYLMURAMOYLALANINE--D-GLUTAMATE LIGASE"/>
    <property type="match status" value="1"/>
</dbReference>
<name>C3LQU8_VIBCM</name>
<accession>C3LQU8</accession>
<protein>
    <recommendedName>
        <fullName evidence="7 8">UDP-N-acetylmuramoylalanine--D-glutamate ligase</fullName>
        <ecNumber evidence="7 8">6.3.2.9</ecNumber>
    </recommendedName>
    <alternativeName>
        <fullName evidence="7">D-glutamic acid-adding enzyme</fullName>
    </alternativeName>
    <alternativeName>
        <fullName evidence="7">UDP-N-acetylmuramoyl-L-alanyl-D-glutamate synthetase</fullName>
    </alternativeName>
</protein>
<feature type="domain" description="Mur ligase C-terminal" evidence="9">
    <location>
        <begin position="332"/>
        <end position="443"/>
    </location>
</feature>
<dbReference type="InterPro" id="IPR013221">
    <property type="entry name" value="Mur_ligase_cen"/>
</dbReference>
<dbReference type="Gene3D" id="3.40.50.720">
    <property type="entry name" value="NAD(P)-binding Rossmann-like Domain"/>
    <property type="match status" value="1"/>
</dbReference>
<dbReference type="Pfam" id="PF02875">
    <property type="entry name" value="Mur_ligase_C"/>
    <property type="match status" value="1"/>
</dbReference>
<sequence>MDHLYRFSIDWLSDTQSSLSGLRMSISMDRWQGIQHVVVVGLGITGLSVVNYLRKYHPSVTVQVIDTREAPPGQEQLSSDVALHRSGWNLEWLLNADLVVTNPGIALATPEIQQVLAAGIPVVGDIELFAWHVDTPVIAITGSNGKSTVTDLSGVLANAAGVKAAVGGNIGVPALDLISPDVELYVLELSSFQLETTSSLKLKAAAFLNLSEDHMDRYQGMEDYRQAKLRIFDHAETAVVNADDTQTFPDHAAHLQVVTFGVEQAAQFSLAQHQGREYLFARDEAVMACAELSLVGRHNVANVLTVLALLDSAGVNFRLALDALKSYTGLTHRCQVVADNHGIKWVNDSKATNVASTLAALSGLKIEGQLYLLVGGVGKGADFTPLAPVLATLPVQLCCFGVDGHQFMPLHPSARFYDSMESIIRSIRPQLKSGDMVLLSPACASFDQFKNFMARGDIFAQLARQYA</sequence>
<keyword evidence="5 7" id="KW-0547">Nucleotide-binding</keyword>
<evidence type="ECO:0000256" key="1">
    <source>
        <dbReference type="ARBA" id="ARBA00004496"/>
    </source>
</evidence>
<evidence type="ECO:0000259" key="10">
    <source>
        <dbReference type="Pfam" id="PF08245"/>
    </source>
</evidence>
<gene>
    <name evidence="7 11" type="primary">murD</name>
    <name evidence="11" type="ordered locus">VCM66_2326</name>
</gene>
<dbReference type="EC" id="6.3.2.9" evidence="7 8"/>
<proteinExistence type="inferred from homology"/>